<dbReference type="InterPro" id="IPR013926">
    <property type="entry name" value="CGI121/TPRKB"/>
</dbReference>
<organism evidence="2 3">
    <name type="scientific">Candidatus Halobonum tyrrellensis G22</name>
    <dbReference type="NCBI Taxonomy" id="1324957"/>
    <lineage>
        <taxon>Archaea</taxon>
        <taxon>Methanobacteriati</taxon>
        <taxon>Methanobacteriota</taxon>
        <taxon>Stenosarchaea group</taxon>
        <taxon>Halobacteria</taxon>
        <taxon>Halobacteriales</taxon>
        <taxon>Haloferacaceae</taxon>
        <taxon>Candidatus Halobonum</taxon>
    </lineage>
</organism>
<evidence type="ECO:0000256" key="1">
    <source>
        <dbReference type="ARBA" id="ARBA00005546"/>
    </source>
</evidence>
<comment type="caution">
    <text evidence="2">The sequence shown here is derived from an EMBL/GenBank/DDBJ whole genome shotgun (WGS) entry which is preliminary data.</text>
</comment>
<dbReference type="Proteomes" id="UP000017840">
    <property type="component" value="Unassembled WGS sequence"/>
</dbReference>
<dbReference type="Pfam" id="PF08617">
    <property type="entry name" value="CGI-121"/>
    <property type="match status" value="1"/>
</dbReference>
<protein>
    <submittedName>
        <fullName evidence="2">KEOPS complex Cgi121-like subunit</fullName>
    </submittedName>
</protein>
<dbReference type="eggNOG" id="arCOG02197">
    <property type="taxonomic scope" value="Archaea"/>
</dbReference>
<dbReference type="Gene3D" id="3.30.2380.10">
    <property type="entry name" value="CGI121/TPRKB"/>
    <property type="match status" value="1"/>
</dbReference>
<sequence>MRLAEGRATVGDVDAFLADLDAIATETGCTIQAFDARCVVDATHLRRAVELADRAVDRGENVARDRGVEILLYAAGRRQIDRALGMGVAEGDCPLVVVCDAGGGREEADDDAERRAAGRVRDLLDPADTLGDYEPERVRDFFDVTRTELDATAGTLPDVVHERVALLDVRK</sequence>
<accession>V4HJ55</accession>
<dbReference type="STRING" id="1324957.K933_11576"/>
<dbReference type="PIRSF" id="PIRSF022062">
    <property type="entry name" value="UCP022062"/>
    <property type="match status" value="1"/>
</dbReference>
<dbReference type="InterPro" id="IPR036504">
    <property type="entry name" value="CGI121/TPRKB_sf"/>
</dbReference>
<comment type="similarity">
    <text evidence="1">Belongs to the CGI121/TPRKB family.</text>
</comment>
<dbReference type="RefSeq" id="WP_023394895.1">
    <property type="nucleotide sequence ID" value="NZ_ASGZ01000037.1"/>
</dbReference>
<dbReference type="EMBL" id="ASGZ01000037">
    <property type="protein sequence ID" value="ESP87954.1"/>
    <property type="molecule type" value="Genomic_DNA"/>
</dbReference>
<evidence type="ECO:0000313" key="3">
    <source>
        <dbReference type="Proteomes" id="UP000017840"/>
    </source>
</evidence>
<gene>
    <name evidence="2" type="ORF">K933_11576</name>
</gene>
<proteinExistence type="inferred from homology"/>
<name>V4HJ55_9EURY</name>
<dbReference type="AlphaFoldDB" id="V4HJ55"/>
<dbReference type="InterPro" id="IPR016799">
    <property type="entry name" value="UCP022062"/>
</dbReference>
<reference evidence="2 3" key="1">
    <citation type="journal article" date="2013" name="Genome Announc.">
        <title>Draft Genome Sequence of 'Candidatus Halobonum tyrrellensis' Strain G22, Isolated from the Hypersaline Waters of Lake Tyrrell, Australia.</title>
        <authorList>
            <person name="Ugalde J.A."/>
            <person name="Narasingarao P."/>
            <person name="Kuo S."/>
            <person name="Podell S."/>
            <person name="Allen E.E."/>
        </authorList>
    </citation>
    <scope>NUCLEOTIDE SEQUENCE [LARGE SCALE GENOMIC DNA]</scope>
    <source>
        <strain evidence="2 3">G22</strain>
    </source>
</reference>
<evidence type="ECO:0000313" key="2">
    <source>
        <dbReference type="EMBL" id="ESP87954.1"/>
    </source>
</evidence>
<dbReference type="NCBIfam" id="NF011465">
    <property type="entry name" value="PRK14886.1-1"/>
    <property type="match status" value="1"/>
</dbReference>
<dbReference type="PATRIC" id="fig|1324957.4.peg.2352"/>
<keyword evidence="3" id="KW-1185">Reference proteome</keyword>
<dbReference type="SUPFAM" id="SSF143870">
    <property type="entry name" value="PF0523-like"/>
    <property type="match status" value="1"/>
</dbReference>
<dbReference type="OrthoDB" id="69587at2157"/>